<feature type="transmembrane region" description="Helical" evidence="1">
    <location>
        <begin position="417"/>
        <end position="438"/>
    </location>
</feature>
<name>A0ABV0FRG1_9GAMM</name>
<evidence type="ECO:0000313" key="2">
    <source>
        <dbReference type="EMBL" id="MEO3683420.1"/>
    </source>
</evidence>
<evidence type="ECO:0000256" key="1">
    <source>
        <dbReference type="SAM" id="Phobius"/>
    </source>
</evidence>
<feature type="transmembrane region" description="Helical" evidence="1">
    <location>
        <begin position="757"/>
        <end position="777"/>
    </location>
</feature>
<evidence type="ECO:0008006" key="4">
    <source>
        <dbReference type="Google" id="ProtNLM"/>
    </source>
</evidence>
<keyword evidence="1" id="KW-1133">Transmembrane helix</keyword>
<keyword evidence="1" id="KW-0472">Membrane</keyword>
<reference evidence="2 3" key="1">
    <citation type="submission" date="2024-05" db="EMBL/GenBank/DDBJ databases">
        <title>Genome sequencing of Marine Estuary Bacteria, Shewanella vesiculosa and S. baltica, and Pseudomonas syringae.</title>
        <authorList>
            <person name="Gurung A."/>
            <person name="Maclea K.S."/>
        </authorList>
    </citation>
    <scope>NUCLEOTIDE SEQUENCE [LARGE SCALE GENOMIC DNA]</scope>
    <source>
        <strain evidence="2 3">1A</strain>
    </source>
</reference>
<protein>
    <recommendedName>
        <fullName evidence="4">FtsX-like permease family protein</fullName>
    </recommendedName>
</protein>
<feature type="transmembrane region" description="Helical" evidence="1">
    <location>
        <begin position="718"/>
        <end position="737"/>
    </location>
</feature>
<gene>
    <name evidence="2" type="ORF">ABHN84_14100</name>
</gene>
<comment type="caution">
    <text evidence="2">The sequence shown here is derived from an EMBL/GenBank/DDBJ whole genome shotgun (WGS) entry which is preliminary data.</text>
</comment>
<organism evidence="2 3">
    <name type="scientific">Shewanella vesiculosa</name>
    <dbReference type="NCBI Taxonomy" id="518738"/>
    <lineage>
        <taxon>Bacteria</taxon>
        <taxon>Pseudomonadati</taxon>
        <taxon>Pseudomonadota</taxon>
        <taxon>Gammaproteobacteria</taxon>
        <taxon>Alteromonadales</taxon>
        <taxon>Shewanellaceae</taxon>
        <taxon>Shewanella</taxon>
    </lineage>
</organism>
<feature type="transmembrane region" description="Helical" evidence="1">
    <location>
        <begin position="330"/>
        <end position="351"/>
    </location>
</feature>
<feature type="transmembrane region" description="Helical" evidence="1">
    <location>
        <begin position="20"/>
        <end position="43"/>
    </location>
</feature>
<feature type="transmembrane region" description="Helical" evidence="1">
    <location>
        <begin position="666"/>
        <end position="688"/>
    </location>
</feature>
<feature type="transmembrane region" description="Helical" evidence="1">
    <location>
        <begin position="371"/>
        <end position="396"/>
    </location>
</feature>
<evidence type="ECO:0000313" key="3">
    <source>
        <dbReference type="Proteomes" id="UP001477278"/>
    </source>
</evidence>
<keyword evidence="3" id="KW-1185">Reference proteome</keyword>
<sequence>MLFDVKYGWRQWRGQRGIWAVLIISLCLFCSLIGFVTNLLWLLSSDRPQWVNQTSPLITVANQDFNGNLQPTSEYDIALLQQLSAVQTVASVAVQTAVVSVGIKEIPGLRIGFYTDTLLPLLGLPEPFSQQGFEAKKAILSSQFWHKHTNAKALSQLSLYYQNQVLPIAGVAPASMDKLGNIQIDLWLPDSYLLLDVPQMFTDNPALYINSKGNRYGFALLNKAIPITQLQQAYSTLRQQTPRPQGGFIDSQFTSWLIDGVELKPIERDMLHKQAWILMVLLVCFGFIIFSSIVSAYMQQGIVRQSEMQLKLALGGDKKQLISQLFKENIPAFAALIIIAPILVYGILQYVSHIPVYRSYFVTGLSFNLGLWVAAVTISVSLYWLCAQIPMLGIMTTQFSRGQRGQMTKAQQRMSQLTLVAQLTVIVSVIILSLVLSFSEWQKYQKVSFLPDLYSYEPKVTSPLSLALTAQQLEGQWQVAGKAVALSSARFTALGDQGLQYNTSNNSGISKPINGLYVSSNFFDLLGIKYLIPATLTTNSVTVNRTMASQLADELNLNHWQDIQGITLNVTGFYYQKQFTITAIVEDQLHFGLNQSPSPVMYLHLSAQNPLFAHRIAPVFYSRTANPELVGSRINEWASLQSTHLSYISNGTLAQQIINTDPAGKLLFITSFAMAIMICLLVVFTLYYRFHFAVKVQQLKLAILLAVGGQKNTLMLHIIRLNVSLMAIAALCAGILMLAIDDYSISLLGVSMWQPMLWLYGIVFCTLLIIAITFLAAKRILRHSISRLLQG</sequence>
<accession>A0ABV0FRG1</accession>
<proteinExistence type="predicted"/>
<feature type="transmembrane region" description="Helical" evidence="1">
    <location>
        <begin position="275"/>
        <end position="298"/>
    </location>
</feature>
<dbReference type="RefSeq" id="WP_347690484.1">
    <property type="nucleotide sequence ID" value="NZ_JBDPZN010000005.1"/>
</dbReference>
<keyword evidence="1" id="KW-0812">Transmembrane</keyword>
<dbReference type="EMBL" id="JBDPZN010000005">
    <property type="protein sequence ID" value="MEO3683420.1"/>
    <property type="molecule type" value="Genomic_DNA"/>
</dbReference>
<dbReference type="Proteomes" id="UP001477278">
    <property type="component" value="Unassembled WGS sequence"/>
</dbReference>